<dbReference type="PANTHER" id="PTHR30487:SF0">
    <property type="entry name" value="PREPILIN LEADER PEPTIDASE_N-METHYLTRANSFERASE-RELATED"/>
    <property type="match status" value="1"/>
</dbReference>
<dbReference type="EMBL" id="SJPZ01000001">
    <property type="protein sequence ID" value="TWU65489.1"/>
    <property type="molecule type" value="Genomic_DNA"/>
</dbReference>
<gene>
    <name evidence="3" type="primary">pppA_1</name>
    <name evidence="3" type="ORF">V7x_10360</name>
</gene>
<feature type="transmembrane region" description="Helical" evidence="1">
    <location>
        <begin position="399"/>
        <end position="419"/>
    </location>
</feature>
<dbReference type="Proteomes" id="UP000316476">
    <property type="component" value="Unassembled WGS sequence"/>
</dbReference>
<feature type="transmembrane region" description="Helical" evidence="1">
    <location>
        <begin position="439"/>
        <end position="460"/>
    </location>
</feature>
<dbReference type="GO" id="GO:0004190">
    <property type="term" value="F:aspartic-type endopeptidase activity"/>
    <property type="evidence" value="ECO:0007669"/>
    <property type="project" value="TreeGrafter"/>
</dbReference>
<protein>
    <submittedName>
        <fullName evidence="3">Leader peptidase PppA</fullName>
    </submittedName>
</protein>
<feature type="transmembrane region" description="Helical" evidence="1">
    <location>
        <begin position="512"/>
        <end position="532"/>
    </location>
</feature>
<feature type="transmembrane region" description="Helical" evidence="1">
    <location>
        <begin position="472"/>
        <end position="500"/>
    </location>
</feature>
<organism evidence="3 4">
    <name type="scientific">Crateriforma conspicua</name>
    <dbReference type="NCBI Taxonomy" id="2527996"/>
    <lineage>
        <taxon>Bacteria</taxon>
        <taxon>Pseudomonadati</taxon>
        <taxon>Planctomycetota</taxon>
        <taxon>Planctomycetia</taxon>
        <taxon>Planctomycetales</taxon>
        <taxon>Planctomycetaceae</taxon>
        <taxon>Crateriforma</taxon>
    </lineage>
</organism>
<evidence type="ECO:0000313" key="4">
    <source>
        <dbReference type="Proteomes" id="UP000316476"/>
    </source>
</evidence>
<keyword evidence="1" id="KW-1133">Transmembrane helix</keyword>
<comment type="caution">
    <text evidence="3">The sequence shown here is derived from an EMBL/GenBank/DDBJ whole genome shotgun (WGS) entry which is preliminary data.</text>
</comment>
<evidence type="ECO:0000256" key="1">
    <source>
        <dbReference type="SAM" id="Phobius"/>
    </source>
</evidence>
<feature type="transmembrane region" description="Helical" evidence="1">
    <location>
        <begin position="129"/>
        <end position="150"/>
    </location>
</feature>
<keyword evidence="1" id="KW-0472">Membrane</keyword>
<feature type="transmembrane region" description="Helical" evidence="1">
    <location>
        <begin position="322"/>
        <end position="346"/>
    </location>
</feature>
<feature type="transmembrane region" description="Helical" evidence="1">
    <location>
        <begin position="68"/>
        <end position="91"/>
    </location>
</feature>
<feature type="transmembrane region" description="Helical" evidence="1">
    <location>
        <begin position="103"/>
        <end position="123"/>
    </location>
</feature>
<feature type="domain" description="Prepilin peptidase A24 N-terminal" evidence="2">
    <location>
        <begin position="258"/>
        <end position="337"/>
    </location>
</feature>
<feature type="transmembrane region" description="Helical" evidence="1">
    <location>
        <begin position="358"/>
        <end position="387"/>
    </location>
</feature>
<evidence type="ECO:0000259" key="2">
    <source>
        <dbReference type="Pfam" id="PF06750"/>
    </source>
</evidence>
<feature type="transmembrane region" description="Helical" evidence="1">
    <location>
        <begin position="249"/>
        <end position="273"/>
    </location>
</feature>
<dbReference type="InterPro" id="IPR010627">
    <property type="entry name" value="Prepilin_pept_A24_N"/>
</dbReference>
<evidence type="ECO:0000313" key="3">
    <source>
        <dbReference type="EMBL" id="TWU65489.1"/>
    </source>
</evidence>
<dbReference type="InterPro" id="IPR050882">
    <property type="entry name" value="Prepilin_peptidase/N-MTase"/>
</dbReference>
<accession>A0A5C6FRF9</accession>
<dbReference type="GO" id="GO:0006465">
    <property type="term" value="P:signal peptide processing"/>
    <property type="evidence" value="ECO:0007669"/>
    <property type="project" value="TreeGrafter"/>
</dbReference>
<dbReference type="AlphaFoldDB" id="A0A5C6FRF9"/>
<feature type="transmembrane region" description="Helical" evidence="1">
    <location>
        <begin position="198"/>
        <end position="221"/>
    </location>
</feature>
<dbReference type="PANTHER" id="PTHR30487">
    <property type="entry name" value="TYPE 4 PREPILIN-LIKE PROTEINS LEADER PEPTIDE-PROCESSING ENZYME"/>
    <property type="match status" value="1"/>
</dbReference>
<keyword evidence="1" id="KW-0812">Transmembrane</keyword>
<name>A0A5C6FRF9_9PLAN</name>
<proteinExistence type="predicted"/>
<reference evidence="3 4" key="1">
    <citation type="submission" date="2019-02" db="EMBL/GenBank/DDBJ databases">
        <title>Deep-cultivation of Planctomycetes and their phenomic and genomic characterization uncovers novel biology.</title>
        <authorList>
            <person name="Wiegand S."/>
            <person name="Jogler M."/>
            <person name="Boedeker C."/>
            <person name="Pinto D."/>
            <person name="Vollmers J."/>
            <person name="Rivas-Marin E."/>
            <person name="Kohn T."/>
            <person name="Peeters S.H."/>
            <person name="Heuer A."/>
            <person name="Rast P."/>
            <person name="Oberbeckmann S."/>
            <person name="Bunk B."/>
            <person name="Jeske O."/>
            <person name="Meyerdierks A."/>
            <person name="Storesund J.E."/>
            <person name="Kallscheuer N."/>
            <person name="Luecker S."/>
            <person name="Lage O.M."/>
            <person name="Pohl T."/>
            <person name="Merkel B.J."/>
            <person name="Hornburger P."/>
            <person name="Mueller R.-W."/>
            <person name="Bruemmer F."/>
            <person name="Labrenz M."/>
            <person name="Spormann A.M."/>
            <person name="Op Den Camp H."/>
            <person name="Overmann J."/>
            <person name="Amann R."/>
            <person name="Jetten M.S.M."/>
            <person name="Mascher T."/>
            <person name="Medema M.H."/>
            <person name="Devos D.P."/>
            <person name="Kaster A.-K."/>
            <person name="Ovreas L."/>
            <person name="Rohde M."/>
            <person name="Galperin M.Y."/>
            <person name="Jogler C."/>
        </authorList>
    </citation>
    <scope>NUCLEOTIDE SEQUENCE [LARGE SCALE GENOMIC DNA]</scope>
    <source>
        <strain evidence="3 4">V7</strain>
    </source>
</reference>
<dbReference type="GO" id="GO:0005886">
    <property type="term" value="C:plasma membrane"/>
    <property type="evidence" value="ECO:0007669"/>
    <property type="project" value="TreeGrafter"/>
</dbReference>
<dbReference type="Pfam" id="PF06750">
    <property type="entry name" value="A24_N_bact"/>
    <property type="match status" value="1"/>
</dbReference>
<sequence length="539" mass="59149">MCRVFALVCVVFGGHGFWRWIFDSWVAFALLPNMSIDTAECTGSDPFRTTLVGEYIRVLLSVTAVATAASWLLTAMQGPVAVCLVVANLAVLGTCMDRGPIGLLRMLGLVTLAVAVAVSLRLGADDVPWWGPIWFLSPGSTLVSLGVLVARDLLAMLSRRGRDGIEMQDSGESIEINRMREKSSEDEGRASAWSYRRIAIVLACIGMAVYMIIIPSVSAVLDSLAERPTSYALEDLTVMELVRVRTAKLAVFLVFAGFGACLGSFLNVVAASLPRGESIALRSSACPQCHTPIGRIDNLPIFSYLNLGGRCRHCHAAIPVRYLAVEVLAMLIVSLLFFCELITGAANVPGFPFYQFTGIVWIILYTKWPVVGIFFFHVAMMCMVMTVALMERDRLRPPVWFTIALWAFFALLPVLVPTLRPIDFGRHLPSVLQLTIPGLADRAVAGLLGGIVGWLMALLADRIVKLSRKRGLVTAFVLVGVAMGWQAVVTITAIYLLIVWGLSLRSFGRRWMFRNGATAVLLAAVILHHPFWKMIDRCW</sequence>